<dbReference type="GO" id="GO:0005634">
    <property type="term" value="C:nucleus"/>
    <property type="evidence" value="ECO:0007669"/>
    <property type="project" value="InterPro"/>
</dbReference>
<dbReference type="InterPro" id="IPR002487">
    <property type="entry name" value="TF_Kbox"/>
</dbReference>
<feature type="coiled-coil region" evidence="2">
    <location>
        <begin position="513"/>
        <end position="617"/>
    </location>
</feature>
<dbReference type="CDD" id="cd00590">
    <property type="entry name" value="RRM_SF"/>
    <property type="match status" value="1"/>
</dbReference>
<accession>A0A485KWE6</accession>
<evidence type="ECO:0000256" key="1">
    <source>
        <dbReference type="PROSITE-ProRule" id="PRU00175"/>
    </source>
</evidence>
<dbReference type="GO" id="GO:0016567">
    <property type="term" value="P:protein ubiquitination"/>
    <property type="evidence" value="ECO:0007669"/>
    <property type="project" value="TreeGrafter"/>
</dbReference>
<evidence type="ECO:0000256" key="2">
    <source>
        <dbReference type="SAM" id="Coils"/>
    </source>
</evidence>
<dbReference type="GO" id="GO:0003700">
    <property type="term" value="F:DNA-binding transcription factor activity"/>
    <property type="evidence" value="ECO:0007669"/>
    <property type="project" value="InterPro"/>
</dbReference>
<keyword evidence="2" id="KW-0175">Coiled coil</keyword>
<keyword evidence="1" id="KW-0863">Zinc-finger</keyword>
<evidence type="ECO:0000313" key="7">
    <source>
        <dbReference type="EMBL" id="VFT89365.1"/>
    </source>
</evidence>
<reference evidence="7 8" key="1">
    <citation type="submission" date="2019-03" db="EMBL/GenBank/DDBJ databases">
        <authorList>
            <person name="Gaulin E."/>
            <person name="Dumas B."/>
        </authorList>
    </citation>
    <scope>NUCLEOTIDE SEQUENCE [LARGE SCALE GENOMIC DNA]</scope>
    <source>
        <strain evidence="7">CBS 568.67</strain>
    </source>
</reference>
<protein>
    <submittedName>
        <fullName evidence="7">Aste57867_12514 protein</fullName>
    </submittedName>
</protein>
<feature type="compositionally biased region" description="Basic and acidic residues" evidence="3">
    <location>
        <begin position="100"/>
        <end position="111"/>
    </location>
</feature>
<dbReference type="PANTHER" id="PTHR22696:SF1">
    <property type="entry name" value="E3 UBIQUITIN-PROTEIN LIGASE RNF26"/>
    <property type="match status" value="1"/>
</dbReference>
<keyword evidence="8" id="KW-1185">Reference proteome</keyword>
<proteinExistence type="predicted"/>
<gene>
    <name evidence="7" type="primary">Aste57867_12514</name>
    <name evidence="6" type="ORF">As57867_012468</name>
    <name evidence="7" type="ORF">ASTE57867_12514</name>
</gene>
<dbReference type="SUPFAM" id="SSF57850">
    <property type="entry name" value="RING/U-box"/>
    <property type="match status" value="1"/>
</dbReference>
<feature type="compositionally biased region" description="Acidic residues" evidence="3">
    <location>
        <begin position="112"/>
        <end position="121"/>
    </location>
</feature>
<dbReference type="OrthoDB" id="1711136at2759"/>
<dbReference type="PROSITE" id="PS50089">
    <property type="entry name" value="ZF_RING_2"/>
    <property type="match status" value="1"/>
</dbReference>
<reference evidence="6" key="2">
    <citation type="submission" date="2019-06" db="EMBL/GenBank/DDBJ databases">
        <title>Genomics analysis of Aphanomyces spp. identifies a new class of oomycete effector associated with host adaptation.</title>
        <authorList>
            <person name="Gaulin E."/>
        </authorList>
    </citation>
    <scope>NUCLEOTIDE SEQUENCE</scope>
    <source>
        <strain evidence="6">CBS 578.67</strain>
    </source>
</reference>
<dbReference type="InterPro" id="IPR013083">
    <property type="entry name" value="Znf_RING/FYVE/PHD"/>
</dbReference>
<keyword evidence="1" id="KW-0862">Zinc</keyword>
<dbReference type="CDD" id="cd16649">
    <property type="entry name" value="mRING-HC-C3HC5_CGRF1-like"/>
    <property type="match status" value="1"/>
</dbReference>
<dbReference type="Pfam" id="PF13920">
    <property type="entry name" value="zf-C3HC4_3"/>
    <property type="match status" value="1"/>
</dbReference>
<dbReference type="GO" id="GO:0006511">
    <property type="term" value="P:ubiquitin-dependent protein catabolic process"/>
    <property type="evidence" value="ECO:0007669"/>
    <property type="project" value="TreeGrafter"/>
</dbReference>
<dbReference type="SUPFAM" id="SSF54928">
    <property type="entry name" value="RNA-binding domain, RBD"/>
    <property type="match status" value="1"/>
</dbReference>
<dbReference type="EMBL" id="VJMH01005372">
    <property type="protein sequence ID" value="KAF0696755.1"/>
    <property type="molecule type" value="Genomic_DNA"/>
</dbReference>
<evidence type="ECO:0000313" key="6">
    <source>
        <dbReference type="EMBL" id="KAF0696755.1"/>
    </source>
</evidence>
<dbReference type="InterPro" id="IPR001841">
    <property type="entry name" value="Znf_RING"/>
</dbReference>
<dbReference type="GO" id="GO:0061630">
    <property type="term" value="F:ubiquitin protein ligase activity"/>
    <property type="evidence" value="ECO:0007669"/>
    <property type="project" value="TreeGrafter"/>
</dbReference>
<evidence type="ECO:0000256" key="3">
    <source>
        <dbReference type="SAM" id="MobiDB-lite"/>
    </source>
</evidence>
<name>A0A485KWE6_9STRA</name>
<dbReference type="GO" id="GO:0003676">
    <property type="term" value="F:nucleic acid binding"/>
    <property type="evidence" value="ECO:0007669"/>
    <property type="project" value="InterPro"/>
</dbReference>
<dbReference type="GO" id="GO:0008270">
    <property type="term" value="F:zinc ion binding"/>
    <property type="evidence" value="ECO:0007669"/>
    <property type="project" value="UniProtKB-KW"/>
</dbReference>
<dbReference type="InterPro" id="IPR035979">
    <property type="entry name" value="RBD_domain_sf"/>
</dbReference>
<feature type="domain" description="K-box" evidence="5">
    <location>
        <begin position="554"/>
        <end position="647"/>
    </location>
</feature>
<dbReference type="PROSITE" id="PS51297">
    <property type="entry name" value="K_BOX"/>
    <property type="match status" value="1"/>
</dbReference>
<feature type="domain" description="RING-type" evidence="4">
    <location>
        <begin position="639"/>
        <end position="676"/>
    </location>
</feature>
<evidence type="ECO:0000313" key="8">
    <source>
        <dbReference type="Proteomes" id="UP000332933"/>
    </source>
</evidence>
<organism evidence="7 8">
    <name type="scientific">Aphanomyces stellatus</name>
    <dbReference type="NCBI Taxonomy" id="120398"/>
    <lineage>
        <taxon>Eukaryota</taxon>
        <taxon>Sar</taxon>
        <taxon>Stramenopiles</taxon>
        <taxon>Oomycota</taxon>
        <taxon>Saprolegniomycetes</taxon>
        <taxon>Saprolegniales</taxon>
        <taxon>Verrucalvaceae</taxon>
        <taxon>Aphanomyces</taxon>
    </lineage>
</organism>
<dbReference type="Proteomes" id="UP000332933">
    <property type="component" value="Unassembled WGS sequence"/>
</dbReference>
<dbReference type="AlphaFoldDB" id="A0A485KWE6"/>
<dbReference type="Gene3D" id="3.30.40.10">
    <property type="entry name" value="Zinc/RING finger domain, C3HC4 (zinc finger)"/>
    <property type="match status" value="1"/>
</dbReference>
<evidence type="ECO:0000259" key="4">
    <source>
        <dbReference type="PROSITE" id="PS50089"/>
    </source>
</evidence>
<dbReference type="EMBL" id="CAADRA010005393">
    <property type="protein sequence ID" value="VFT89365.1"/>
    <property type="molecule type" value="Genomic_DNA"/>
</dbReference>
<feature type="region of interest" description="Disordered" evidence="3">
    <location>
        <begin position="99"/>
        <end position="121"/>
    </location>
</feature>
<evidence type="ECO:0000259" key="5">
    <source>
        <dbReference type="PROSITE" id="PS51297"/>
    </source>
</evidence>
<keyword evidence="1" id="KW-0479">Metal-binding</keyword>
<dbReference type="PANTHER" id="PTHR22696">
    <property type="entry name" value="E3 UBIQUITIN-PROTEIN LIGASE RNF26"/>
    <property type="match status" value="1"/>
</dbReference>
<sequence length="687" mass="78120">MEVSTSLLDMDMKRSFCVGVWKVYPPVRIDGVDFEYLMALIYNAVGTSAYEKDIATLSSSLGEIDEREGAYTSPGVYTYDDDDNESSCEEGEISLRHVRRDTEGPSHVDEIHDADDDDDEEEEIDGIARPLAPFLMRPLSPDCLSPQTQFDRIMGPRLNALEPRPPSQECHHRNRVLAELSLRRARVAHDRSKPQHAGMPLHQHAILSDESDDEDVESALATNDAYNDDDDGDGENQEEDEIPHVGYPLVTLDLPQNLFHHLVAMGFEAALTLSALQTYFKDLTDANNEAPSNDVGIFVALVKAVTRAHVAENGDPYMAKPPGSMKKLKSIIKPIQQDTTFPWPVFDMAQYEFGTARPGTSFACVVVLVNLPRVAAGVDFDALHDVLLAHLFYMLSNPIQVILPLAPNAYTMKGHGFVEFQNRHQAMLAARTLDGLQWSRTEPPIRAMLFREYHGSHSKEIGGADADTESLTLHALDLISEDDEVDDDDDSTYHLSQRNEQLEYLIHYIEQDRDAVLIENEELKCAMEKYRAREQQQEEALHSLSNLRKRIQVNEQKYREHMKRMQQNERVIETLRRRLQELTGHTQSLHMLSIAELRDLEDTLDTALYKARAIKEQKIVEQRQALDRQVEVHQELKLCVVCMATEKTILCLPCRHVCMCEACANHEQMQRCPICRLEIEEKMLIYA</sequence>